<accession>A0AAE1RRS8</accession>
<name>A0AAE1RRS8_9SOLA</name>
<comment type="caution">
    <text evidence="2">The sequence shown here is derived from an EMBL/GenBank/DDBJ whole genome shotgun (WGS) entry which is preliminary data.</text>
</comment>
<dbReference type="Proteomes" id="UP001291623">
    <property type="component" value="Unassembled WGS sequence"/>
</dbReference>
<sequence>MMTSSVDSTVRVWKAEIWNPKASDLFLITIDEESCVLESNQQFMREYRFT</sequence>
<dbReference type="AlphaFoldDB" id="A0AAE1RRS8"/>
<evidence type="ECO:0000256" key="1">
    <source>
        <dbReference type="PROSITE-ProRule" id="PRU00221"/>
    </source>
</evidence>
<gene>
    <name evidence="2" type="ORF">RND71_025173</name>
</gene>
<evidence type="ECO:0000313" key="2">
    <source>
        <dbReference type="EMBL" id="KAK4356202.1"/>
    </source>
</evidence>
<feature type="repeat" description="WD" evidence="1">
    <location>
        <begin position="1"/>
        <end position="14"/>
    </location>
</feature>
<dbReference type="PROSITE" id="PS50082">
    <property type="entry name" value="WD_REPEATS_2"/>
    <property type="match status" value="1"/>
</dbReference>
<reference evidence="2" key="1">
    <citation type="submission" date="2023-12" db="EMBL/GenBank/DDBJ databases">
        <title>Genome assembly of Anisodus tanguticus.</title>
        <authorList>
            <person name="Wang Y.-J."/>
        </authorList>
    </citation>
    <scope>NUCLEOTIDE SEQUENCE</scope>
    <source>
        <strain evidence="2">KB-2021</strain>
        <tissue evidence="2">Leaf</tissue>
    </source>
</reference>
<organism evidence="2 3">
    <name type="scientific">Anisodus tanguticus</name>
    <dbReference type="NCBI Taxonomy" id="243964"/>
    <lineage>
        <taxon>Eukaryota</taxon>
        <taxon>Viridiplantae</taxon>
        <taxon>Streptophyta</taxon>
        <taxon>Embryophyta</taxon>
        <taxon>Tracheophyta</taxon>
        <taxon>Spermatophyta</taxon>
        <taxon>Magnoliopsida</taxon>
        <taxon>eudicotyledons</taxon>
        <taxon>Gunneridae</taxon>
        <taxon>Pentapetalae</taxon>
        <taxon>asterids</taxon>
        <taxon>lamiids</taxon>
        <taxon>Solanales</taxon>
        <taxon>Solanaceae</taxon>
        <taxon>Solanoideae</taxon>
        <taxon>Hyoscyameae</taxon>
        <taxon>Anisodus</taxon>
    </lineage>
</organism>
<evidence type="ECO:0000313" key="3">
    <source>
        <dbReference type="Proteomes" id="UP001291623"/>
    </source>
</evidence>
<dbReference type="InterPro" id="IPR001680">
    <property type="entry name" value="WD40_rpt"/>
</dbReference>
<dbReference type="EMBL" id="JAVYJV010000013">
    <property type="protein sequence ID" value="KAK4356202.1"/>
    <property type="molecule type" value="Genomic_DNA"/>
</dbReference>
<proteinExistence type="predicted"/>
<keyword evidence="3" id="KW-1185">Reference proteome</keyword>
<protein>
    <submittedName>
        <fullName evidence="2">Uncharacterized protein</fullName>
    </submittedName>
</protein>
<keyword evidence="1" id="KW-0853">WD repeat</keyword>